<dbReference type="InterPro" id="IPR001926">
    <property type="entry name" value="TrpB-like_PALP"/>
</dbReference>
<evidence type="ECO:0000256" key="5">
    <source>
        <dbReference type="ARBA" id="ARBA00018679"/>
    </source>
</evidence>
<evidence type="ECO:0000256" key="3">
    <source>
        <dbReference type="ARBA" id="ARBA00005517"/>
    </source>
</evidence>
<comment type="similarity">
    <text evidence="3">Belongs to the threonine synthase family.</text>
</comment>
<evidence type="ECO:0000256" key="11">
    <source>
        <dbReference type="NCBIfam" id="TIGR00260"/>
    </source>
</evidence>
<dbReference type="EC" id="4.2.3.1" evidence="4 11"/>
<feature type="domain" description="Tryptophan synthase beta chain-like PALP" evidence="12">
    <location>
        <begin position="96"/>
        <end position="371"/>
    </location>
</feature>
<dbReference type="InterPro" id="IPR004450">
    <property type="entry name" value="Thr_synthase-like"/>
</dbReference>
<evidence type="ECO:0000256" key="6">
    <source>
        <dbReference type="ARBA" id="ARBA00022605"/>
    </source>
</evidence>
<evidence type="ECO:0000256" key="9">
    <source>
        <dbReference type="ARBA" id="ARBA00023239"/>
    </source>
</evidence>
<sequence>MLYYSTNNKQLKSGLKEAVINGLAADKGLFMPEEIPVLPPSFFEKLPDLTLGEIGFECLKPYFCPEIPEADFKLLTADAFNFDAPVVPVSENIASLELFHGPTLAFKDFGARFLARVMARFTVGYGQDINVLVATSGDTGSAVANGFLGVDGVNVFVLYPKGLVSDVQEKQFTTLGQNITAIEVDGTFDDCQRLVKTAFMDEHLKDKITLTSANSINLARFLPQMVYYFYAYGQAIKQGKQNISVCVPSGNFGNLTAGLIAQKMGLPIKRFIAATNINDIVPKYLASGHYQPAPSIATPANAMDVGDPSNFVRIQELFKHDLTSLQTVISGCSVSNELIFSTINTVFHSYAYILDPHGAVAYHALKTALSKEEYGIFLATAHPAKFPETVEEIISQKVEQPERLKAFLNGEKCVKNSSNVYEELKQVVLSKAL</sequence>
<keyword evidence="7" id="KW-0791">Threonine biosynthesis</keyword>
<evidence type="ECO:0000259" key="13">
    <source>
        <dbReference type="Pfam" id="PF14821"/>
    </source>
</evidence>
<comment type="caution">
    <text evidence="14">The sequence shown here is derived from an EMBL/GenBank/DDBJ whole genome shotgun (WGS) entry which is preliminary data.</text>
</comment>
<dbReference type="Gene3D" id="3.90.1380.10">
    <property type="entry name" value="Threonine synthase, N-terminal domain"/>
    <property type="match status" value="1"/>
</dbReference>
<dbReference type="InterPro" id="IPR000634">
    <property type="entry name" value="Ser/Thr_deHydtase_PyrdxlP-BS"/>
</dbReference>
<dbReference type="GO" id="GO:0004795">
    <property type="term" value="F:threonine synthase activity"/>
    <property type="evidence" value="ECO:0007669"/>
    <property type="project" value="UniProtKB-EC"/>
</dbReference>
<evidence type="ECO:0000256" key="10">
    <source>
        <dbReference type="ARBA" id="ARBA00049144"/>
    </source>
</evidence>
<dbReference type="InterPro" id="IPR029144">
    <property type="entry name" value="Thr_synth_N"/>
</dbReference>
<dbReference type="PANTHER" id="PTHR42690:SF1">
    <property type="entry name" value="THREONINE SYNTHASE-LIKE 2"/>
    <property type="match status" value="1"/>
</dbReference>
<dbReference type="PANTHER" id="PTHR42690">
    <property type="entry name" value="THREONINE SYNTHASE FAMILY MEMBER"/>
    <property type="match status" value="1"/>
</dbReference>
<keyword evidence="6" id="KW-0028">Amino-acid biosynthesis</keyword>
<dbReference type="Gene3D" id="3.40.50.1100">
    <property type="match status" value="2"/>
</dbReference>
<gene>
    <name evidence="14" type="primary">thrC</name>
    <name evidence="14" type="ORF">JIV24_10170</name>
</gene>
<dbReference type="InterPro" id="IPR036052">
    <property type="entry name" value="TrpB-like_PALP_sf"/>
</dbReference>
<dbReference type="InterPro" id="IPR037158">
    <property type="entry name" value="Thr_synth_N_sf"/>
</dbReference>
<evidence type="ECO:0000256" key="4">
    <source>
        <dbReference type="ARBA" id="ARBA00013028"/>
    </source>
</evidence>
<reference evidence="14 15" key="1">
    <citation type="submission" date="2021-01" db="EMBL/GenBank/DDBJ databases">
        <title>Carboxyliciviraga sp.nov., isolated from coastal sediments.</title>
        <authorList>
            <person name="Lu D."/>
            <person name="Zhang T."/>
        </authorList>
    </citation>
    <scope>NUCLEOTIDE SEQUENCE [LARGE SCALE GENOMIC DNA]</scope>
    <source>
        <strain evidence="14 15">N1Y132</strain>
    </source>
</reference>
<organism evidence="14 15">
    <name type="scientific">Carboxylicivirga marina</name>
    <dbReference type="NCBI Taxonomy" id="2800988"/>
    <lineage>
        <taxon>Bacteria</taxon>
        <taxon>Pseudomonadati</taxon>
        <taxon>Bacteroidota</taxon>
        <taxon>Bacteroidia</taxon>
        <taxon>Marinilabiliales</taxon>
        <taxon>Marinilabiliaceae</taxon>
        <taxon>Carboxylicivirga</taxon>
    </lineage>
</organism>
<dbReference type="Pfam" id="PF14821">
    <property type="entry name" value="Thr_synth_N"/>
    <property type="match status" value="1"/>
</dbReference>
<dbReference type="EMBL" id="JAENRR010000020">
    <property type="protein sequence ID" value="MBK3517697.1"/>
    <property type="molecule type" value="Genomic_DNA"/>
</dbReference>
<dbReference type="InterPro" id="IPR051166">
    <property type="entry name" value="Threonine_Synthase"/>
</dbReference>
<evidence type="ECO:0000313" key="14">
    <source>
        <dbReference type="EMBL" id="MBK3517697.1"/>
    </source>
</evidence>
<dbReference type="Proteomes" id="UP000605676">
    <property type="component" value="Unassembled WGS sequence"/>
</dbReference>
<evidence type="ECO:0000256" key="7">
    <source>
        <dbReference type="ARBA" id="ARBA00022697"/>
    </source>
</evidence>
<dbReference type="RefSeq" id="WP_200464926.1">
    <property type="nucleotide sequence ID" value="NZ_JAENRR010000020.1"/>
</dbReference>
<protein>
    <recommendedName>
        <fullName evidence="5 11">Threonine synthase</fullName>
        <ecNumber evidence="4 11">4.2.3.1</ecNumber>
    </recommendedName>
</protein>
<keyword evidence="8" id="KW-0663">Pyridoxal phosphate</keyword>
<keyword evidence="15" id="KW-1185">Reference proteome</keyword>
<proteinExistence type="inferred from homology"/>
<evidence type="ECO:0000259" key="12">
    <source>
        <dbReference type="Pfam" id="PF00291"/>
    </source>
</evidence>
<evidence type="ECO:0000256" key="1">
    <source>
        <dbReference type="ARBA" id="ARBA00001933"/>
    </source>
</evidence>
<evidence type="ECO:0000256" key="8">
    <source>
        <dbReference type="ARBA" id="ARBA00022898"/>
    </source>
</evidence>
<dbReference type="PROSITE" id="PS00165">
    <property type="entry name" value="DEHYDRATASE_SER_THR"/>
    <property type="match status" value="1"/>
</dbReference>
<comment type="catalytic activity">
    <reaction evidence="10">
        <text>O-phospho-L-homoserine + H2O = L-threonine + phosphate</text>
        <dbReference type="Rhea" id="RHEA:10840"/>
        <dbReference type="ChEBI" id="CHEBI:15377"/>
        <dbReference type="ChEBI" id="CHEBI:43474"/>
        <dbReference type="ChEBI" id="CHEBI:57590"/>
        <dbReference type="ChEBI" id="CHEBI:57926"/>
        <dbReference type="EC" id="4.2.3.1"/>
    </reaction>
</comment>
<evidence type="ECO:0000256" key="2">
    <source>
        <dbReference type="ARBA" id="ARBA00004979"/>
    </source>
</evidence>
<comment type="cofactor">
    <cofactor evidence="1">
        <name>pyridoxal 5'-phosphate</name>
        <dbReference type="ChEBI" id="CHEBI:597326"/>
    </cofactor>
</comment>
<dbReference type="Pfam" id="PF00291">
    <property type="entry name" value="PALP"/>
    <property type="match status" value="1"/>
</dbReference>
<dbReference type="SUPFAM" id="SSF53686">
    <property type="entry name" value="Tryptophan synthase beta subunit-like PLP-dependent enzymes"/>
    <property type="match status" value="1"/>
</dbReference>
<name>A0ABS1HJ52_9BACT</name>
<feature type="domain" description="Threonine synthase N-terminal" evidence="13">
    <location>
        <begin position="3"/>
        <end position="80"/>
    </location>
</feature>
<comment type="pathway">
    <text evidence="2">Amino-acid biosynthesis; L-threonine biosynthesis; L-threonine from L-aspartate: step 5/5.</text>
</comment>
<evidence type="ECO:0000313" key="15">
    <source>
        <dbReference type="Proteomes" id="UP000605676"/>
    </source>
</evidence>
<keyword evidence="9 14" id="KW-0456">Lyase</keyword>
<accession>A0ABS1HJ52</accession>
<dbReference type="NCBIfam" id="TIGR00260">
    <property type="entry name" value="thrC"/>
    <property type="match status" value="1"/>
</dbReference>